<dbReference type="HAMAP" id="MF_00101">
    <property type="entry name" value="AcpS"/>
    <property type="match status" value="1"/>
</dbReference>
<feature type="binding site" evidence="8">
    <location>
        <position position="55"/>
    </location>
    <ligand>
        <name>Mg(2+)</name>
        <dbReference type="ChEBI" id="CHEBI:18420"/>
    </ligand>
</feature>
<dbReference type="Pfam" id="PF01648">
    <property type="entry name" value="ACPS"/>
    <property type="match status" value="1"/>
</dbReference>
<evidence type="ECO:0000256" key="9">
    <source>
        <dbReference type="SAM" id="MobiDB-lite"/>
    </source>
</evidence>
<evidence type="ECO:0000256" key="4">
    <source>
        <dbReference type="ARBA" id="ARBA00022832"/>
    </source>
</evidence>
<evidence type="ECO:0000313" key="11">
    <source>
        <dbReference type="EMBL" id="WXK80395.1"/>
    </source>
</evidence>
<keyword evidence="5 8" id="KW-0460">Magnesium</keyword>
<keyword evidence="1 8" id="KW-0444">Lipid biosynthesis</keyword>
<dbReference type="EMBL" id="CP147982">
    <property type="protein sequence ID" value="WXK80395.1"/>
    <property type="molecule type" value="Genomic_DNA"/>
</dbReference>
<accession>A0ABZ2QWN5</accession>
<evidence type="ECO:0000256" key="7">
    <source>
        <dbReference type="ARBA" id="ARBA00023160"/>
    </source>
</evidence>
<protein>
    <recommendedName>
        <fullName evidence="8">Holo-[acyl-carrier-protein] synthase</fullName>
        <shortName evidence="8">Holo-ACP synthase</shortName>
        <ecNumber evidence="8">2.7.8.7</ecNumber>
    </recommendedName>
    <alternativeName>
        <fullName evidence="8">4'-phosphopantetheinyl transferase AcpS</fullName>
    </alternativeName>
</protein>
<dbReference type="EC" id="2.7.8.7" evidence="8"/>
<dbReference type="SUPFAM" id="SSF54637">
    <property type="entry name" value="Thioesterase/thiol ester dehydrase-isomerase"/>
    <property type="match status" value="1"/>
</dbReference>
<evidence type="ECO:0000256" key="3">
    <source>
        <dbReference type="ARBA" id="ARBA00022723"/>
    </source>
</evidence>
<dbReference type="SUPFAM" id="SSF56214">
    <property type="entry name" value="4'-phosphopantetheinyl transferase"/>
    <property type="match status" value="1"/>
</dbReference>
<keyword evidence="3 8" id="KW-0479">Metal-binding</keyword>
<comment type="subcellular location">
    <subcellularLocation>
        <location evidence="8">Cytoplasm</location>
    </subcellularLocation>
</comment>
<keyword evidence="2 8" id="KW-0808">Transferase</keyword>
<dbReference type="InterPro" id="IPR002582">
    <property type="entry name" value="ACPS"/>
</dbReference>
<evidence type="ECO:0000313" key="12">
    <source>
        <dbReference type="Proteomes" id="UP001626628"/>
    </source>
</evidence>
<name>A0ABZ2QWN5_9ACTN</name>
<evidence type="ECO:0000256" key="1">
    <source>
        <dbReference type="ARBA" id="ARBA00022516"/>
    </source>
</evidence>
<feature type="region of interest" description="Disordered" evidence="9">
    <location>
        <begin position="122"/>
        <end position="160"/>
    </location>
</feature>
<evidence type="ECO:0000259" key="10">
    <source>
        <dbReference type="Pfam" id="PF01648"/>
    </source>
</evidence>
<feature type="binding site" evidence="8">
    <location>
        <position position="6"/>
    </location>
    <ligand>
        <name>Mg(2+)</name>
        <dbReference type="ChEBI" id="CHEBI:18420"/>
    </ligand>
</feature>
<dbReference type="NCBIfam" id="TIGR00556">
    <property type="entry name" value="pantethn_trn"/>
    <property type="match status" value="1"/>
</dbReference>
<keyword evidence="7 8" id="KW-0275">Fatty acid biosynthesis</keyword>
<comment type="function">
    <text evidence="8">Transfers the 4'-phosphopantetheine moiety from coenzyme A to a Ser of acyl-carrier-protein.</text>
</comment>
<keyword evidence="6 8" id="KW-0443">Lipid metabolism</keyword>
<dbReference type="InterPro" id="IPR004568">
    <property type="entry name" value="Ppantetheine-prot_Trfase_dom"/>
</dbReference>
<dbReference type="GO" id="GO:0008897">
    <property type="term" value="F:holo-[acyl-carrier-protein] synthase activity"/>
    <property type="evidence" value="ECO:0007669"/>
    <property type="project" value="UniProtKB-EC"/>
</dbReference>
<reference evidence="11 12" key="1">
    <citation type="submission" date="2024-03" db="EMBL/GenBank/DDBJ databases">
        <title>The complete genome of Streptomyces sirii sp.nov.</title>
        <authorList>
            <person name="Zakalyukina Y.V."/>
            <person name="Belik A.R."/>
            <person name="Biryukov M.V."/>
            <person name="Baturina O.A."/>
            <person name="Kabilov M.R."/>
        </authorList>
    </citation>
    <scope>NUCLEOTIDE SEQUENCE [LARGE SCALE GENOMIC DNA]</scope>
    <source>
        <strain evidence="11 12">BP-8</strain>
    </source>
</reference>
<evidence type="ECO:0000256" key="5">
    <source>
        <dbReference type="ARBA" id="ARBA00022842"/>
    </source>
</evidence>
<dbReference type="RefSeq" id="WP_407288455.1">
    <property type="nucleotide sequence ID" value="NZ_CP147982.1"/>
</dbReference>
<evidence type="ECO:0000256" key="8">
    <source>
        <dbReference type="HAMAP-Rule" id="MF_00101"/>
    </source>
</evidence>
<evidence type="ECO:0000256" key="2">
    <source>
        <dbReference type="ARBA" id="ARBA00022679"/>
    </source>
</evidence>
<comment type="similarity">
    <text evidence="8">Belongs to the P-Pant transferase superfamily. AcpS family.</text>
</comment>
<comment type="catalytic activity">
    <reaction evidence="8">
        <text>apo-[ACP] + CoA = holo-[ACP] + adenosine 3',5'-bisphosphate + H(+)</text>
        <dbReference type="Rhea" id="RHEA:12068"/>
        <dbReference type="Rhea" id="RHEA-COMP:9685"/>
        <dbReference type="Rhea" id="RHEA-COMP:9690"/>
        <dbReference type="ChEBI" id="CHEBI:15378"/>
        <dbReference type="ChEBI" id="CHEBI:29999"/>
        <dbReference type="ChEBI" id="CHEBI:57287"/>
        <dbReference type="ChEBI" id="CHEBI:58343"/>
        <dbReference type="ChEBI" id="CHEBI:64479"/>
        <dbReference type="EC" id="2.7.8.7"/>
    </reaction>
</comment>
<dbReference type="Gene3D" id="3.90.470.20">
    <property type="entry name" value="4'-phosphopantetheinyl transferase domain"/>
    <property type="match status" value="1"/>
</dbReference>
<keyword evidence="12" id="KW-1185">Reference proteome</keyword>
<feature type="domain" description="4'-phosphopantetheinyl transferase" evidence="10">
    <location>
        <begin position="4"/>
        <end position="112"/>
    </location>
</feature>
<organism evidence="11 12">
    <name type="scientific">Streptomyces sirii</name>
    <dbReference type="NCBI Taxonomy" id="3127701"/>
    <lineage>
        <taxon>Bacteria</taxon>
        <taxon>Bacillati</taxon>
        <taxon>Actinomycetota</taxon>
        <taxon>Actinomycetes</taxon>
        <taxon>Kitasatosporales</taxon>
        <taxon>Streptomycetaceae</taxon>
        <taxon>Streptomyces</taxon>
    </lineage>
</organism>
<gene>
    <name evidence="8" type="primary">acpS</name>
    <name evidence="11" type="ORF">WAB15_32725</name>
</gene>
<keyword evidence="8" id="KW-0963">Cytoplasm</keyword>
<keyword evidence="4 8" id="KW-0276">Fatty acid metabolism</keyword>
<dbReference type="InterPro" id="IPR008278">
    <property type="entry name" value="4-PPantetheinyl_Trfase_dom"/>
</dbReference>
<sequence>MLTGVDVLRIGELDRLLRRPWFRAYAFAAEELDHAALCGPSRAREFLAGRFAAKEAVVKALGVGFGSGVRPHHVTVRRSADGAPSAHLSGAAARVATRLRLQEMRVSIAHKDELVVATAVATQHPPPPPPATHRAVPHPPKEEGMSPQSTTPEVPPAGTSAEEAPVTAFLRVRMAQHDAHYGGGLIDGARIMQLFGDLLTEITVRTDGDEGLLSEYSDVRFTAPVHPGDYLEASARLVRRTRLRRVVALEAHRVIAAGGADRPSAAQVLAAPQLVCRATATTVVPMGAASSRKEQR</sequence>
<evidence type="ECO:0000256" key="6">
    <source>
        <dbReference type="ARBA" id="ARBA00023098"/>
    </source>
</evidence>
<comment type="cofactor">
    <cofactor evidence="8">
        <name>Mg(2+)</name>
        <dbReference type="ChEBI" id="CHEBI:18420"/>
    </cofactor>
</comment>
<dbReference type="Proteomes" id="UP001626628">
    <property type="component" value="Chromosome"/>
</dbReference>
<dbReference type="InterPro" id="IPR029069">
    <property type="entry name" value="HotDog_dom_sf"/>
</dbReference>
<proteinExistence type="inferred from homology"/>
<dbReference type="Gene3D" id="3.10.129.10">
    <property type="entry name" value="Hotdog Thioesterase"/>
    <property type="match status" value="1"/>
</dbReference>
<dbReference type="InterPro" id="IPR037143">
    <property type="entry name" value="4-PPantetheinyl_Trfase_dom_sf"/>
</dbReference>